<reference evidence="1 2" key="1">
    <citation type="submission" date="2016-10" db="EMBL/GenBank/DDBJ databases">
        <authorList>
            <person name="de Groot N.N."/>
        </authorList>
    </citation>
    <scope>NUCLEOTIDE SEQUENCE [LARGE SCALE GENOMIC DNA]</scope>
    <source>
        <strain evidence="1 2">M79</strain>
    </source>
</reference>
<organism evidence="1 2">
    <name type="scientific">Lactococcus garvieae</name>
    <dbReference type="NCBI Taxonomy" id="1363"/>
    <lineage>
        <taxon>Bacteria</taxon>
        <taxon>Bacillati</taxon>
        <taxon>Bacillota</taxon>
        <taxon>Bacilli</taxon>
        <taxon>Lactobacillales</taxon>
        <taxon>Streptococcaceae</taxon>
        <taxon>Lactococcus</taxon>
    </lineage>
</organism>
<evidence type="ECO:0000313" key="2">
    <source>
        <dbReference type="Proteomes" id="UP000181969"/>
    </source>
</evidence>
<evidence type="ECO:0000313" key="1">
    <source>
        <dbReference type="EMBL" id="SFL28872.1"/>
    </source>
</evidence>
<accession>A0A1I4GFM1</accession>
<dbReference type="Proteomes" id="UP000181969">
    <property type="component" value="Unassembled WGS sequence"/>
</dbReference>
<evidence type="ECO:0008006" key="3">
    <source>
        <dbReference type="Google" id="ProtNLM"/>
    </source>
</evidence>
<dbReference type="EMBL" id="FOTJ01000004">
    <property type="protein sequence ID" value="SFL28872.1"/>
    <property type="molecule type" value="Genomic_DNA"/>
</dbReference>
<gene>
    <name evidence="1" type="ORF">SAMN05216438_10410</name>
</gene>
<dbReference type="RefSeq" id="WP_177180185.1">
    <property type="nucleotide sequence ID" value="NZ_FOTJ01000004.1"/>
</dbReference>
<protein>
    <recommendedName>
        <fullName evidence="3">AP2-like integrase N-terminal domain-containing protein</fullName>
    </recommendedName>
</protein>
<dbReference type="AlphaFoldDB" id="A0A1I4GFM1"/>
<proteinExistence type="predicted"/>
<sequence>MWIVQITGYRYGHKVWLEKHSFKTKAEAEYFKSLQKDQAELYKLEYRKI</sequence>
<name>A0A1I4GFM1_9LACT</name>